<feature type="compositionally biased region" description="Low complexity" evidence="1">
    <location>
        <begin position="347"/>
        <end position="356"/>
    </location>
</feature>
<gene>
    <name evidence="2" type="ORF">AMON00008_LOCUS13242</name>
</gene>
<feature type="region of interest" description="Disordered" evidence="1">
    <location>
        <begin position="341"/>
        <end position="364"/>
    </location>
</feature>
<dbReference type="AlphaFoldDB" id="A0A7S4Q641"/>
<feature type="region of interest" description="Disordered" evidence="1">
    <location>
        <begin position="173"/>
        <end position="200"/>
    </location>
</feature>
<sequence length="386" mass="40103">MGQAFEDLGAGGSVQVCPARPGVWSPPPHMMQDPTWPGSAILHSSLPMTSEEPLQVELAAVTATFRLAKLSKRQSGGVLIELEFPFRAGGSISVVAILPPHYPARMPLVTPVDRQGMFSNAEFAALHRCMGMSAKRAAPHMPVLAALQSAAMWLGKFASTGVAVSACGEARGQVTGGLGRGRSPPAQKSEDAKAPVSVGHGPGSRFAAQKAAQDIRGLVAHGCGPGRQFPPPEFFEDMPLPTSANIVDPAEIGPTPGKPFFPQEKGFCAQGPAFTPASAYESTNVSVISDAISTISEFSSRGAPPEVGKALSLGAREHSHGLFAGGVGGLIAFPRAWSGDWSEDSSGDSSSSTDSSSDSDTEDTFEGIVQELAANISGKLIHHRVK</sequence>
<organism evidence="2">
    <name type="scientific">Alexandrium monilatum</name>
    <dbReference type="NCBI Taxonomy" id="311494"/>
    <lineage>
        <taxon>Eukaryota</taxon>
        <taxon>Sar</taxon>
        <taxon>Alveolata</taxon>
        <taxon>Dinophyceae</taxon>
        <taxon>Gonyaulacales</taxon>
        <taxon>Pyrocystaceae</taxon>
        <taxon>Alexandrium</taxon>
    </lineage>
</organism>
<evidence type="ECO:0000313" key="2">
    <source>
        <dbReference type="EMBL" id="CAE4573623.1"/>
    </source>
</evidence>
<accession>A0A7S4Q641</accession>
<name>A0A7S4Q641_9DINO</name>
<protein>
    <submittedName>
        <fullName evidence="2">Uncharacterized protein</fullName>
    </submittedName>
</protein>
<evidence type="ECO:0000256" key="1">
    <source>
        <dbReference type="SAM" id="MobiDB-lite"/>
    </source>
</evidence>
<dbReference type="EMBL" id="HBNR01019931">
    <property type="protein sequence ID" value="CAE4573623.1"/>
    <property type="molecule type" value="Transcribed_RNA"/>
</dbReference>
<proteinExistence type="predicted"/>
<reference evidence="2" key="1">
    <citation type="submission" date="2021-01" db="EMBL/GenBank/DDBJ databases">
        <authorList>
            <person name="Corre E."/>
            <person name="Pelletier E."/>
            <person name="Niang G."/>
            <person name="Scheremetjew M."/>
            <person name="Finn R."/>
            <person name="Kale V."/>
            <person name="Holt S."/>
            <person name="Cochrane G."/>
            <person name="Meng A."/>
            <person name="Brown T."/>
            <person name="Cohen L."/>
        </authorList>
    </citation>
    <scope>NUCLEOTIDE SEQUENCE</scope>
    <source>
        <strain evidence="2">CCMP3105</strain>
    </source>
</reference>